<evidence type="ECO:0000259" key="1">
    <source>
        <dbReference type="PROSITE" id="PS50994"/>
    </source>
</evidence>
<dbReference type="Proteomes" id="UP000198211">
    <property type="component" value="Unassembled WGS sequence"/>
</dbReference>
<dbReference type="PROSITE" id="PS50994">
    <property type="entry name" value="INTEGRASE"/>
    <property type="match status" value="1"/>
</dbReference>
<dbReference type="SUPFAM" id="SSF53098">
    <property type="entry name" value="Ribonuclease H-like"/>
    <property type="match status" value="1"/>
</dbReference>
<dbReference type="InterPro" id="IPR056924">
    <property type="entry name" value="SH3_Tf2-1"/>
</dbReference>
<dbReference type="InterPro" id="IPR050951">
    <property type="entry name" value="Retrovirus_Pol_polyprotein"/>
</dbReference>
<sequence>MSFYQTLGIKKLFGAAYHPQTQGLVERFNGTLLGMLSMFVGETQEDWDLYLPRVLFAYRTSYHEALGDSPFFSLYGRDPILPVLNTSNEWKSNEVAAYRRKLFLSMRDSRRMVERQLLKAQSRHARRLEEQVAVAFAEGDAVWVYQYFRARRGERKTKKLAFSWHGPYRVVGPVGENAYRVAIPSHPDRVVTVNVNRMKKYRGRMSRPFPHEAPEGVDLHVGVDDDGPLAEGDLPSTSFVERIAIGDEETVFTGVSNSV</sequence>
<dbReference type="InterPro" id="IPR001584">
    <property type="entry name" value="Integrase_cat-core"/>
</dbReference>
<dbReference type="GO" id="GO:0015074">
    <property type="term" value="P:DNA integration"/>
    <property type="evidence" value="ECO:0007669"/>
    <property type="project" value="InterPro"/>
</dbReference>
<reference evidence="3" key="1">
    <citation type="submission" date="2017-03" db="EMBL/GenBank/DDBJ databases">
        <title>Phytopthora megakarya and P. palmivora, two closely related causual agents of cacao black pod achieved similar genome size and gene model numbers by different mechanisms.</title>
        <authorList>
            <person name="Ali S."/>
            <person name="Shao J."/>
            <person name="Larry D.J."/>
            <person name="Kronmiller B."/>
            <person name="Shen D."/>
            <person name="Strem M.D."/>
            <person name="Melnick R.L."/>
            <person name="Guiltinan M.J."/>
            <person name="Tyler B.M."/>
            <person name="Meinhardt L.W."/>
            <person name="Bailey B.A."/>
        </authorList>
    </citation>
    <scope>NUCLEOTIDE SEQUENCE [LARGE SCALE GENOMIC DNA]</scope>
    <source>
        <strain evidence="3">zdho120</strain>
    </source>
</reference>
<evidence type="ECO:0000313" key="2">
    <source>
        <dbReference type="EMBL" id="OWY91279.1"/>
    </source>
</evidence>
<gene>
    <name evidence="2" type="ORF">PHMEG_00040209</name>
</gene>
<dbReference type="GO" id="GO:0003676">
    <property type="term" value="F:nucleic acid binding"/>
    <property type="evidence" value="ECO:0007669"/>
    <property type="project" value="InterPro"/>
</dbReference>
<evidence type="ECO:0000313" key="3">
    <source>
        <dbReference type="Proteomes" id="UP000198211"/>
    </source>
</evidence>
<feature type="domain" description="Integrase catalytic" evidence="1">
    <location>
        <begin position="1"/>
        <end position="78"/>
    </location>
</feature>
<dbReference type="Gene3D" id="3.30.420.10">
    <property type="entry name" value="Ribonuclease H-like superfamily/Ribonuclease H"/>
    <property type="match status" value="1"/>
</dbReference>
<dbReference type="InterPro" id="IPR036397">
    <property type="entry name" value="RNaseH_sf"/>
</dbReference>
<accession>A0A225UGM8</accession>
<feature type="non-terminal residue" evidence="2">
    <location>
        <position position="259"/>
    </location>
</feature>
<dbReference type="AlphaFoldDB" id="A0A225UGM8"/>
<proteinExistence type="predicted"/>
<dbReference type="InterPro" id="IPR012337">
    <property type="entry name" value="RNaseH-like_sf"/>
</dbReference>
<dbReference type="STRING" id="4795.A0A225UGM8"/>
<dbReference type="PANTHER" id="PTHR37984">
    <property type="entry name" value="PROTEIN CBG26694"/>
    <property type="match status" value="1"/>
</dbReference>
<keyword evidence="3" id="KW-1185">Reference proteome</keyword>
<name>A0A225UGM8_9STRA</name>
<dbReference type="EMBL" id="NBNE01020629">
    <property type="protein sequence ID" value="OWY91279.1"/>
    <property type="molecule type" value="Genomic_DNA"/>
</dbReference>
<comment type="caution">
    <text evidence="2">The sequence shown here is derived from an EMBL/GenBank/DDBJ whole genome shotgun (WGS) entry which is preliminary data.</text>
</comment>
<dbReference type="OrthoDB" id="120952at2759"/>
<dbReference type="Pfam" id="PF24626">
    <property type="entry name" value="SH3_Tf2-1"/>
    <property type="match status" value="1"/>
</dbReference>
<dbReference type="PANTHER" id="PTHR37984:SF5">
    <property type="entry name" value="PROTEIN NYNRIN-LIKE"/>
    <property type="match status" value="1"/>
</dbReference>
<protein>
    <recommendedName>
        <fullName evidence="1">Integrase catalytic domain-containing protein</fullName>
    </recommendedName>
</protein>
<organism evidence="2 3">
    <name type="scientific">Phytophthora megakarya</name>
    <dbReference type="NCBI Taxonomy" id="4795"/>
    <lineage>
        <taxon>Eukaryota</taxon>
        <taxon>Sar</taxon>
        <taxon>Stramenopiles</taxon>
        <taxon>Oomycota</taxon>
        <taxon>Peronosporomycetes</taxon>
        <taxon>Peronosporales</taxon>
        <taxon>Peronosporaceae</taxon>
        <taxon>Phytophthora</taxon>
    </lineage>
</organism>